<evidence type="ECO:0000256" key="5">
    <source>
        <dbReference type="ARBA" id="ARBA00022729"/>
    </source>
</evidence>
<dbReference type="InterPro" id="IPR036942">
    <property type="entry name" value="Beta-barrel_TonB_sf"/>
</dbReference>
<keyword evidence="9 10" id="KW-0998">Cell outer membrane</keyword>
<evidence type="ECO:0000256" key="7">
    <source>
        <dbReference type="ARBA" id="ARBA00023136"/>
    </source>
</evidence>
<evidence type="ECO:0000259" key="13">
    <source>
        <dbReference type="Pfam" id="PF00593"/>
    </source>
</evidence>
<reference evidence="15 16" key="1">
    <citation type="submission" date="2016-10" db="EMBL/GenBank/DDBJ databases">
        <authorList>
            <person name="de Groot N.N."/>
        </authorList>
    </citation>
    <scope>NUCLEOTIDE SEQUENCE [LARGE SCALE GENOMIC DNA]</scope>
    <source>
        <strain evidence="15 16">S137</strain>
    </source>
</reference>
<keyword evidence="6 11" id="KW-0798">TonB box</keyword>
<comment type="subcellular location">
    <subcellularLocation>
        <location evidence="1 10">Cell outer membrane</location>
        <topology evidence="1 10">Multi-pass membrane protein</topology>
    </subcellularLocation>
</comment>
<organism evidence="15 16">
    <name type="scientific">Selenomonas ruminantium</name>
    <dbReference type="NCBI Taxonomy" id="971"/>
    <lineage>
        <taxon>Bacteria</taxon>
        <taxon>Bacillati</taxon>
        <taxon>Bacillota</taxon>
        <taxon>Negativicutes</taxon>
        <taxon>Selenomonadales</taxon>
        <taxon>Selenomonadaceae</taxon>
        <taxon>Selenomonas</taxon>
    </lineage>
</organism>
<dbReference type="InterPro" id="IPR000531">
    <property type="entry name" value="Beta-barrel_TonB"/>
</dbReference>
<comment type="similarity">
    <text evidence="10 11">Belongs to the TonB-dependent receptor family.</text>
</comment>
<dbReference type="CDD" id="cd01347">
    <property type="entry name" value="ligand_gated_channel"/>
    <property type="match status" value="1"/>
</dbReference>
<evidence type="ECO:0000256" key="10">
    <source>
        <dbReference type="PROSITE-ProRule" id="PRU01360"/>
    </source>
</evidence>
<evidence type="ECO:0000256" key="3">
    <source>
        <dbReference type="ARBA" id="ARBA00022452"/>
    </source>
</evidence>
<keyword evidence="7 10" id="KW-0472">Membrane</keyword>
<evidence type="ECO:0000313" key="15">
    <source>
        <dbReference type="EMBL" id="SDP38444.1"/>
    </source>
</evidence>
<dbReference type="InterPro" id="IPR039426">
    <property type="entry name" value="TonB-dep_rcpt-like"/>
</dbReference>
<dbReference type="OrthoDB" id="337377at2"/>
<evidence type="ECO:0000256" key="1">
    <source>
        <dbReference type="ARBA" id="ARBA00004571"/>
    </source>
</evidence>
<feature type="domain" description="TonB-dependent receptor plug" evidence="14">
    <location>
        <begin position="48"/>
        <end position="156"/>
    </location>
</feature>
<dbReference type="EMBL" id="FNJQ01000016">
    <property type="protein sequence ID" value="SDP38444.1"/>
    <property type="molecule type" value="Genomic_DNA"/>
</dbReference>
<keyword evidence="5 12" id="KW-0732">Signal</keyword>
<feature type="chain" id="PRO_5010201569" evidence="12">
    <location>
        <begin position="28"/>
        <end position="618"/>
    </location>
</feature>
<accession>A0A1H0S9K8</accession>
<evidence type="ECO:0000256" key="2">
    <source>
        <dbReference type="ARBA" id="ARBA00022448"/>
    </source>
</evidence>
<dbReference type="PANTHER" id="PTHR30069:SF29">
    <property type="entry name" value="HEMOGLOBIN AND HEMOGLOBIN-HAPTOGLOBIN-BINDING PROTEIN 1-RELATED"/>
    <property type="match status" value="1"/>
</dbReference>
<dbReference type="PROSITE" id="PS52016">
    <property type="entry name" value="TONB_DEPENDENT_REC_3"/>
    <property type="match status" value="1"/>
</dbReference>
<dbReference type="Pfam" id="PF07715">
    <property type="entry name" value="Plug"/>
    <property type="match status" value="1"/>
</dbReference>
<keyword evidence="2 10" id="KW-0813">Transport</keyword>
<keyword evidence="8" id="KW-0675">Receptor</keyword>
<dbReference type="InterPro" id="IPR037066">
    <property type="entry name" value="Plug_dom_sf"/>
</dbReference>
<dbReference type="InterPro" id="IPR012910">
    <property type="entry name" value="Plug_dom"/>
</dbReference>
<gene>
    <name evidence="15" type="ORF">SAMN05216366_11629</name>
</gene>
<evidence type="ECO:0000256" key="11">
    <source>
        <dbReference type="RuleBase" id="RU003357"/>
    </source>
</evidence>
<dbReference type="RefSeq" id="WP_074572346.1">
    <property type="nucleotide sequence ID" value="NZ_FNJQ01000016.1"/>
</dbReference>
<dbReference type="SUPFAM" id="SSF56935">
    <property type="entry name" value="Porins"/>
    <property type="match status" value="1"/>
</dbReference>
<evidence type="ECO:0000313" key="16">
    <source>
        <dbReference type="Proteomes" id="UP000182412"/>
    </source>
</evidence>
<keyword evidence="3 10" id="KW-1134">Transmembrane beta strand</keyword>
<dbReference type="AlphaFoldDB" id="A0A1H0S9K8"/>
<dbReference type="GO" id="GO:0044718">
    <property type="term" value="P:siderophore transmembrane transport"/>
    <property type="evidence" value="ECO:0007669"/>
    <property type="project" value="TreeGrafter"/>
</dbReference>
<dbReference type="Gene3D" id="2.40.170.20">
    <property type="entry name" value="TonB-dependent receptor, beta-barrel domain"/>
    <property type="match status" value="1"/>
</dbReference>
<dbReference type="Gene3D" id="2.170.130.10">
    <property type="entry name" value="TonB-dependent receptor, plug domain"/>
    <property type="match status" value="1"/>
</dbReference>
<dbReference type="Pfam" id="PF00593">
    <property type="entry name" value="TonB_dep_Rec_b-barrel"/>
    <property type="match status" value="1"/>
</dbReference>
<evidence type="ECO:0000256" key="8">
    <source>
        <dbReference type="ARBA" id="ARBA00023170"/>
    </source>
</evidence>
<dbReference type="Proteomes" id="UP000182412">
    <property type="component" value="Unassembled WGS sequence"/>
</dbReference>
<evidence type="ECO:0000256" key="4">
    <source>
        <dbReference type="ARBA" id="ARBA00022692"/>
    </source>
</evidence>
<keyword evidence="4 10" id="KW-0812">Transmembrane</keyword>
<feature type="domain" description="TonB-dependent receptor-like beta-barrel" evidence="13">
    <location>
        <begin position="173"/>
        <end position="592"/>
    </location>
</feature>
<dbReference type="GO" id="GO:0009279">
    <property type="term" value="C:cell outer membrane"/>
    <property type="evidence" value="ECO:0007669"/>
    <property type="project" value="UniProtKB-SubCell"/>
</dbReference>
<evidence type="ECO:0000259" key="14">
    <source>
        <dbReference type="Pfam" id="PF07715"/>
    </source>
</evidence>
<protein>
    <submittedName>
        <fullName evidence="15">Vitamin B12 transporter</fullName>
    </submittedName>
</protein>
<evidence type="ECO:0000256" key="12">
    <source>
        <dbReference type="SAM" id="SignalP"/>
    </source>
</evidence>
<dbReference type="GO" id="GO:0015344">
    <property type="term" value="F:siderophore uptake transmembrane transporter activity"/>
    <property type="evidence" value="ECO:0007669"/>
    <property type="project" value="TreeGrafter"/>
</dbReference>
<dbReference type="PANTHER" id="PTHR30069">
    <property type="entry name" value="TONB-DEPENDENT OUTER MEMBRANE RECEPTOR"/>
    <property type="match status" value="1"/>
</dbReference>
<name>A0A1H0S9K8_SELRU</name>
<proteinExistence type="inferred from homology"/>
<feature type="signal peptide" evidence="12">
    <location>
        <begin position="1"/>
        <end position="27"/>
    </location>
</feature>
<evidence type="ECO:0000256" key="6">
    <source>
        <dbReference type="ARBA" id="ARBA00023077"/>
    </source>
</evidence>
<sequence length="618" mass="69568">MQKDLTRNVLAALALGTLCFGTAVCQAETVNEDLGDVVVTAERMPSSRMSTPADVTVITSEQMESNHYQTVGEALANVNGVVVTNGNANGDSEVIINGDQRVVVLVDGQRLNNDQGSMSRATVNLGMIPSVKNIERIEVVKGAGSALYGSDAVGGVVNIITRKGTKNETTVDLNTGSFKAHNYELTNQGSAQDWSWFITAGLQKRGYFNYKSDHNSSTRMQNSDYNNKSFSLRLDKQLSANESLRLNFAHHLTNNGITTDANAKQKHNYNYGSLTWNFKEKQPVHGFLRYFANYKSTDYMGKFDTHTQGVDYQNGWKLGKNNKLVAGAEWHQSKSSNKQSGYENKKITTQALFLQDTMRLTNKWFFVPGVRVDHHDSFGTHWTPKAAVNYRADKRTKVYASWGRVFKAPTADDLFYTVEGEYMGYPYAYYGNPNLKPESGHVETVGFTHEFSRKAILDASYFWSNLHDAIRWVPEPTTGFNYATNIDLEKKHGIQVSFTGKPSEHWSYDVGYSYIDVDAKDIYNNKLYYSQPNGYRLGLHYNYGRWAANILGRMGSGLEKSKYNCNSYAIWDFNTTYAATDNVKVYFKANNITNKMYYLGSKYPLQGRSFQLGVKVSF</sequence>
<evidence type="ECO:0000256" key="9">
    <source>
        <dbReference type="ARBA" id="ARBA00023237"/>
    </source>
</evidence>